<feature type="transmembrane region" description="Helical" evidence="6">
    <location>
        <begin position="409"/>
        <end position="426"/>
    </location>
</feature>
<keyword evidence="5 6" id="KW-0472">Membrane</keyword>
<reference evidence="7" key="1">
    <citation type="submission" date="2019-09" db="EMBL/GenBank/DDBJ databases">
        <title>Genomic analysis of Haloferax sp. CBA1149.</title>
        <authorList>
            <person name="Roh S.W."/>
        </authorList>
    </citation>
    <scope>NUCLEOTIDE SEQUENCE</scope>
    <source>
        <strain evidence="7">CBA1149</strain>
    </source>
</reference>
<comment type="caution">
    <text evidence="7">The sequence shown here is derived from an EMBL/GenBank/DDBJ whole genome shotgun (WGS) entry which is preliminary data.</text>
</comment>
<evidence type="ECO:0000256" key="4">
    <source>
        <dbReference type="ARBA" id="ARBA00022989"/>
    </source>
</evidence>
<feature type="transmembrane region" description="Helical" evidence="6">
    <location>
        <begin position="70"/>
        <end position="89"/>
    </location>
</feature>
<feature type="transmembrane region" description="Helical" evidence="6">
    <location>
        <begin position="349"/>
        <end position="366"/>
    </location>
</feature>
<evidence type="ECO:0000256" key="5">
    <source>
        <dbReference type="ARBA" id="ARBA00023136"/>
    </source>
</evidence>
<evidence type="ECO:0000256" key="1">
    <source>
        <dbReference type="ARBA" id="ARBA00004141"/>
    </source>
</evidence>
<dbReference type="InterPro" id="IPR001898">
    <property type="entry name" value="SLC13A/DASS"/>
</dbReference>
<dbReference type="PANTHER" id="PTHR10283">
    <property type="entry name" value="SOLUTE CARRIER FAMILY 13 MEMBER"/>
    <property type="match status" value="1"/>
</dbReference>
<evidence type="ECO:0000256" key="2">
    <source>
        <dbReference type="ARBA" id="ARBA00022448"/>
    </source>
</evidence>
<keyword evidence="2" id="KW-0813">Transport</keyword>
<name>A0A643JZZ2_9EURY</name>
<evidence type="ECO:0000256" key="6">
    <source>
        <dbReference type="SAM" id="Phobius"/>
    </source>
</evidence>
<proteinExistence type="predicted"/>
<feature type="transmembrane region" description="Helical" evidence="6">
    <location>
        <begin position="212"/>
        <end position="239"/>
    </location>
</feature>
<feature type="transmembrane region" description="Helical" evidence="6">
    <location>
        <begin position="169"/>
        <end position="192"/>
    </location>
</feature>
<evidence type="ECO:0000256" key="3">
    <source>
        <dbReference type="ARBA" id="ARBA00022692"/>
    </source>
</evidence>
<dbReference type="Pfam" id="PF00939">
    <property type="entry name" value="Na_sulph_symp"/>
    <property type="match status" value="1"/>
</dbReference>
<comment type="subcellular location">
    <subcellularLocation>
        <location evidence="1">Membrane</location>
        <topology evidence="1">Multi-pass membrane protein</topology>
    </subcellularLocation>
</comment>
<dbReference type="PROSITE" id="PS01271">
    <property type="entry name" value="NA_SULFATE"/>
    <property type="match status" value="1"/>
</dbReference>
<dbReference type="PANTHER" id="PTHR10283:SF82">
    <property type="entry name" value="SOLUTE CARRIER FAMILY 13 MEMBER 2"/>
    <property type="match status" value="1"/>
</dbReference>
<feature type="transmembrane region" description="Helical" evidence="6">
    <location>
        <begin position="47"/>
        <end position="64"/>
    </location>
</feature>
<dbReference type="NCBIfam" id="TIGR00785">
    <property type="entry name" value="dass"/>
    <property type="match status" value="1"/>
</dbReference>
<accession>A0A643JZZ2</accession>
<dbReference type="GO" id="GO:0015141">
    <property type="term" value="F:succinate transmembrane transporter activity"/>
    <property type="evidence" value="ECO:0007669"/>
    <property type="project" value="UniProtKB-ARBA"/>
</dbReference>
<feature type="transmembrane region" description="Helical" evidence="6">
    <location>
        <begin position="478"/>
        <end position="502"/>
    </location>
</feature>
<gene>
    <name evidence="7" type="ORF">Hfx1149_15685</name>
</gene>
<feature type="transmembrane region" description="Helical" evidence="6">
    <location>
        <begin position="319"/>
        <end position="337"/>
    </location>
</feature>
<keyword evidence="3 6" id="KW-0812">Transmembrane</keyword>
<dbReference type="GO" id="GO:0005886">
    <property type="term" value="C:plasma membrane"/>
    <property type="evidence" value="ECO:0007669"/>
    <property type="project" value="TreeGrafter"/>
</dbReference>
<feature type="transmembrane region" description="Helical" evidence="6">
    <location>
        <begin position="438"/>
        <end position="457"/>
    </location>
</feature>
<dbReference type="RefSeq" id="WP_151139661.1">
    <property type="nucleotide sequence ID" value="NZ_VZUS01000004.1"/>
</dbReference>
<protein>
    <submittedName>
        <fullName evidence="7">DASS family sodium-coupled anion symporter</fullName>
    </submittedName>
</protein>
<dbReference type="InterPro" id="IPR031312">
    <property type="entry name" value="Na/sul_symport_CS"/>
</dbReference>
<organism evidence="7">
    <name type="scientific">Haloferax sp. CBA1149</name>
    <dbReference type="NCBI Taxonomy" id="2650753"/>
    <lineage>
        <taxon>Archaea</taxon>
        <taxon>Methanobacteriati</taxon>
        <taxon>Methanobacteriota</taxon>
        <taxon>Stenosarchaea group</taxon>
        <taxon>Halobacteria</taxon>
        <taxon>Halobacteriales</taxon>
        <taxon>Haloferacaceae</taxon>
        <taxon>Haloferax</taxon>
    </lineage>
</organism>
<dbReference type="EMBL" id="VZUS01000004">
    <property type="protein sequence ID" value="KAB1185490.1"/>
    <property type="molecule type" value="Genomic_DNA"/>
</dbReference>
<evidence type="ECO:0000313" key="7">
    <source>
        <dbReference type="EMBL" id="KAB1185490.1"/>
    </source>
</evidence>
<feature type="transmembrane region" description="Helical" evidence="6">
    <location>
        <begin position="386"/>
        <end position="402"/>
    </location>
</feature>
<keyword evidence="4 6" id="KW-1133">Transmembrane helix</keyword>
<sequence>MMIAAAVIVTAVVATVPTTDSLTVAGQYAIATMVFAAILWVTGALPLPLTALLIPIVLTVFGVYPDFGDAVAGFANPVIFLLLAGFMLAEAFQAHDIDRRIAYSILIRFGTTARGLVLGVMVATALLSMLISNTATVAMMVPIVLGIVESVTDLTRLDEGRTSSRASNLQIGMLLGTAYAASLGGVGTLIGTPPNVIVVGQISELLGYEITFVDWLAIGLPMVIVTLPVAWVLLTYVVYPPEQFDVSYARTRARSELQSMGSLSNQGRRTVAIFAVTASLWLLGGFGFLFADVLPRPWYVTLFGGAETNVFGTIGHEGLLFYVLVGLLAVPTLVISGATTWDDLIDIDWGTLLLLGGGISLANALADTNATAWLAEVTLGSLEGTPIVVVLLVMITMVVVVGELASNTAMAAIIAPLLINIGPMYAEALGTSTELASVLLAVTGAIAASYGFALPVATPPNAIVFGTGYIERDHMLRAGALLDGVVILLTTGIAYLLIRFLWPLVLG</sequence>
<dbReference type="AlphaFoldDB" id="A0A643JZZ2"/>
<feature type="transmembrane region" description="Helical" evidence="6">
    <location>
        <begin position="270"/>
        <end position="291"/>
    </location>
</feature>